<dbReference type="PROSITE" id="PS50096">
    <property type="entry name" value="IQ"/>
    <property type="match status" value="1"/>
</dbReference>
<dbReference type="SUPFAM" id="SSF48264">
    <property type="entry name" value="Cytochrome P450"/>
    <property type="match status" value="1"/>
</dbReference>
<keyword evidence="3 8" id="KW-0349">Heme</keyword>
<sequence length="643" mass="72297">MDFFNHVVEFSLQRPVVAIAWTAVTALVLQVLYRGYRQRKFYRDLPGPPHNWLLGHLKVMGEIAALVPPNCHPQVYYTEIARRYNLDGIFYLDLWPVGPGSAVIADPDLLDQITVRKPLAQHPMADEFLASMLGPGSIGGANGALWKRLHNAMNPAFSWTHIRNLTGLMVDECMQFRRNLDKLAETGEVFSMEQLAAKLIFDVIAQIVFNMPLHAQTTGSQDLDDLRELIVLVEGQADITIAYNPVERWWRRRKVLGRLHPPMINKIHERFELLINEKIVPSRKDPASILDLMLREHVAERTEEGSEKAKNTALSKADEQLLLTNIKSLLVGGHGTTTDSICFIYLLLSKAPQVVEKMLQEHTEQLGADFQTAIDILVDAPEKLQQLPYTDAVVKEALRMFPVGFGVREAPAGATITYNGRRLPIDNGLALSTQGHDVHYNPRFFPNPTEFKPERWLGPEEIPRSYFRTFGRGPRACLGQNLATNELKIILIMTIRHYSFECAGLKPNPEPKTVHTDLDKVYGDIVFQELGLEGKPRGGMMMTVKKRQLPFAKGDTYLPAVKYGLEFWQDASSVGIPSYPRHHSRASLSFVRASAIFRAEILQAQVDAVDPPLRAVREPSIIPASAWVFVARQAPLPRPGASH</sequence>
<protein>
    <submittedName>
        <fullName evidence="10">Cytochrome P450</fullName>
    </submittedName>
</protein>
<evidence type="ECO:0000256" key="5">
    <source>
        <dbReference type="ARBA" id="ARBA00023002"/>
    </source>
</evidence>
<comment type="pathway">
    <text evidence="2">Secondary metabolite biosynthesis.</text>
</comment>
<evidence type="ECO:0000313" key="10">
    <source>
        <dbReference type="EMBL" id="KAF4462303.1"/>
    </source>
</evidence>
<name>A0A8H4P9E4_9HYPO</name>
<dbReference type="OrthoDB" id="10029320at2759"/>
<dbReference type="GO" id="GO:0016705">
    <property type="term" value="F:oxidoreductase activity, acting on paired donors, with incorporation or reduction of molecular oxygen"/>
    <property type="evidence" value="ECO:0007669"/>
    <property type="project" value="InterPro"/>
</dbReference>
<dbReference type="Gene3D" id="1.10.630.10">
    <property type="entry name" value="Cytochrome P450"/>
    <property type="match status" value="1"/>
</dbReference>
<dbReference type="InterPro" id="IPR001128">
    <property type="entry name" value="Cyt_P450"/>
</dbReference>
<dbReference type="GO" id="GO:0005506">
    <property type="term" value="F:iron ion binding"/>
    <property type="evidence" value="ECO:0007669"/>
    <property type="project" value="InterPro"/>
</dbReference>
<dbReference type="PRINTS" id="PR00385">
    <property type="entry name" value="P450"/>
</dbReference>
<keyword evidence="7 9" id="KW-0503">Monooxygenase</keyword>
<proteinExistence type="inferred from homology"/>
<comment type="cofactor">
    <cofactor evidence="1 8">
        <name>heme</name>
        <dbReference type="ChEBI" id="CHEBI:30413"/>
    </cofactor>
</comment>
<evidence type="ECO:0000256" key="8">
    <source>
        <dbReference type="PIRSR" id="PIRSR602401-1"/>
    </source>
</evidence>
<organism evidence="10 11">
    <name type="scientific">Fusarium albosuccineum</name>
    <dbReference type="NCBI Taxonomy" id="1237068"/>
    <lineage>
        <taxon>Eukaryota</taxon>
        <taxon>Fungi</taxon>
        <taxon>Dikarya</taxon>
        <taxon>Ascomycota</taxon>
        <taxon>Pezizomycotina</taxon>
        <taxon>Sordariomycetes</taxon>
        <taxon>Hypocreomycetidae</taxon>
        <taxon>Hypocreales</taxon>
        <taxon>Nectriaceae</taxon>
        <taxon>Fusarium</taxon>
        <taxon>Fusarium decemcellulare species complex</taxon>
    </lineage>
</organism>
<keyword evidence="6 8" id="KW-0408">Iron</keyword>
<comment type="caution">
    <text evidence="10">The sequence shown here is derived from an EMBL/GenBank/DDBJ whole genome shotgun (WGS) entry which is preliminary data.</text>
</comment>
<dbReference type="InterPro" id="IPR050121">
    <property type="entry name" value="Cytochrome_P450_monoxygenase"/>
</dbReference>
<dbReference type="AlphaFoldDB" id="A0A8H4P9E4"/>
<dbReference type="PANTHER" id="PTHR24305">
    <property type="entry name" value="CYTOCHROME P450"/>
    <property type="match status" value="1"/>
</dbReference>
<evidence type="ECO:0000256" key="3">
    <source>
        <dbReference type="ARBA" id="ARBA00022617"/>
    </source>
</evidence>
<keyword evidence="11" id="KW-1185">Reference proteome</keyword>
<dbReference type="GO" id="GO:0020037">
    <property type="term" value="F:heme binding"/>
    <property type="evidence" value="ECO:0007669"/>
    <property type="project" value="InterPro"/>
</dbReference>
<evidence type="ECO:0000256" key="4">
    <source>
        <dbReference type="ARBA" id="ARBA00022723"/>
    </source>
</evidence>
<dbReference type="InterPro" id="IPR036396">
    <property type="entry name" value="Cyt_P450_sf"/>
</dbReference>
<evidence type="ECO:0000256" key="7">
    <source>
        <dbReference type="ARBA" id="ARBA00023033"/>
    </source>
</evidence>
<dbReference type="PROSITE" id="PS00086">
    <property type="entry name" value="CYTOCHROME_P450"/>
    <property type="match status" value="1"/>
</dbReference>
<dbReference type="PANTHER" id="PTHR24305:SF107">
    <property type="entry name" value="P450, PUTATIVE (EUROFUNG)-RELATED"/>
    <property type="match status" value="1"/>
</dbReference>
<evidence type="ECO:0000256" key="6">
    <source>
        <dbReference type="ARBA" id="ARBA00023004"/>
    </source>
</evidence>
<keyword evidence="5 9" id="KW-0560">Oxidoreductase</keyword>
<evidence type="ECO:0000256" key="9">
    <source>
        <dbReference type="RuleBase" id="RU000461"/>
    </source>
</evidence>
<dbReference type="GO" id="GO:0004497">
    <property type="term" value="F:monooxygenase activity"/>
    <property type="evidence" value="ECO:0007669"/>
    <property type="project" value="UniProtKB-KW"/>
</dbReference>
<evidence type="ECO:0000256" key="2">
    <source>
        <dbReference type="ARBA" id="ARBA00005179"/>
    </source>
</evidence>
<dbReference type="EMBL" id="JAADYS010001556">
    <property type="protein sequence ID" value="KAF4462303.1"/>
    <property type="molecule type" value="Genomic_DNA"/>
</dbReference>
<dbReference type="InterPro" id="IPR002401">
    <property type="entry name" value="Cyt_P450_E_grp-I"/>
</dbReference>
<keyword evidence="4 8" id="KW-0479">Metal-binding</keyword>
<reference evidence="10 11" key="1">
    <citation type="submission" date="2020-01" db="EMBL/GenBank/DDBJ databases">
        <title>Identification and distribution of gene clusters putatively required for synthesis of sphingolipid metabolism inhibitors in phylogenetically diverse species of the filamentous fungus Fusarium.</title>
        <authorList>
            <person name="Kim H.-S."/>
            <person name="Busman M."/>
            <person name="Brown D.W."/>
            <person name="Divon H."/>
            <person name="Uhlig S."/>
            <person name="Proctor R.H."/>
        </authorList>
    </citation>
    <scope>NUCLEOTIDE SEQUENCE [LARGE SCALE GENOMIC DNA]</scope>
    <source>
        <strain evidence="10 11">NRRL 20459</strain>
    </source>
</reference>
<accession>A0A8H4P9E4</accession>
<gene>
    <name evidence="10" type="ORF">FALBO_10883</name>
</gene>
<comment type="similarity">
    <text evidence="9">Belongs to the cytochrome P450 family.</text>
</comment>
<dbReference type="CDD" id="cd11051">
    <property type="entry name" value="CYP59-like"/>
    <property type="match status" value="1"/>
</dbReference>
<dbReference type="Pfam" id="PF00067">
    <property type="entry name" value="p450"/>
    <property type="match status" value="1"/>
</dbReference>
<evidence type="ECO:0000256" key="1">
    <source>
        <dbReference type="ARBA" id="ARBA00001971"/>
    </source>
</evidence>
<feature type="binding site" description="axial binding residue" evidence="8">
    <location>
        <position position="477"/>
    </location>
    <ligand>
        <name>heme</name>
        <dbReference type="ChEBI" id="CHEBI:30413"/>
    </ligand>
    <ligandPart>
        <name>Fe</name>
        <dbReference type="ChEBI" id="CHEBI:18248"/>
    </ligandPart>
</feature>
<dbReference type="PRINTS" id="PR00463">
    <property type="entry name" value="EP450I"/>
</dbReference>
<dbReference type="Proteomes" id="UP000554235">
    <property type="component" value="Unassembled WGS sequence"/>
</dbReference>
<dbReference type="InterPro" id="IPR017972">
    <property type="entry name" value="Cyt_P450_CS"/>
</dbReference>
<evidence type="ECO:0000313" key="11">
    <source>
        <dbReference type="Proteomes" id="UP000554235"/>
    </source>
</evidence>